<evidence type="ECO:0000313" key="3">
    <source>
        <dbReference type="Proteomes" id="UP001162483"/>
    </source>
</evidence>
<keyword evidence="1" id="KW-0472">Membrane</keyword>
<organism evidence="2 3">
    <name type="scientific">Staurois parvus</name>
    <dbReference type="NCBI Taxonomy" id="386267"/>
    <lineage>
        <taxon>Eukaryota</taxon>
        <taxon>Metazoa</taxon>
        <taxon>Chordata</taxon>
        <taxon>Craniata</taxon>
        <taxon>Vertebrata</taxon>
        <taxon>Euteleostomi</taxon>
        <taxon>Amphibia</taxon>
        <taxon>Batrachia</taxon>
        <taxon>Anura</taxon>
        <taxon>Neobatrachia</taxon>
        <taxon>Ranoidea</taxon>
        <taxon>Ranidae</taxon>
        <taxon>Staurois</taxon>
    </lineage>
</organism>
<name>A0ABN9AZ51_9NEOB</name>
<gene>
    <name evidence="2" type="ORF">SPARVUS_LOCUS1635188</name>
</gene>
<dbReference type="EMBL" id="CATNWA010001295">
    <property type="protein sequence ID" value="CAI9539751.1"/>
    <property type="molecule type" value="Genomic_DNA"/>
</dbReference>
<keyword evidence="3" id="KW-1185">Reference proteome</keyword>
<keyword evidence="1" id="KW-1133">Transmembrane helix</keyword>
<dbReference type="Proteomes" id="UP001162483">
    <property type="component" value="Unassembled WGS sequence"/>
</dbReference>
<reference evidence="2" key="1">
    <citation type="submission" date="2023-05" db="EMBL/GenBank/DDBJ databases">
        <authorList>
            <person name="Stuckert A."/>
        </authorList>
    </citation>
    <scope>NUCLEOTIDE SEQUENCE</scope>
</reference>
<sequence>HRIARQRRVIHHSRELQTVGYFCALCASACTYPTLLFYVAYHFMAELLLFPVASTFVIIPVTVDCGIFSGKEISWMELLHRWQPITVPRLNSLSS</sequence>
<keyword evidence="1" id="KW-0812">Transmembrane</keyword>
<evidence type="ECO:0000256" key="1">
    <source>
        <dbReference type="SAM" id="Phobius"/>
    </source>
</evidence>
<proteinExistence type="predicted"/>
<feature type="non-terminal residue" evidence="2">
    <location>
        <position position="1"/>
    </location>
</feature>
<accession>A0ABN9AZ51</accession>
<protein>
    <submittedName>
        <fullName evidence="2">Uncharacterized protein</fullName>
    </submittedName>
</protein>
<feature type="transmembrane region" description="Helical" evidence="1">
    <location>
        <begin position="21"/>
        <end position="41"/>
    </location>
</feature>
<feature type="transmembrane region" description="Helical" evidence="1">
    <location>
        <begin position="47"/>
        <end position="68"/>
    </location>
</feature>
<evidence type="ECO:0000313" key="2">
    <source>
        <dbReference type="EMBL" id="CAI9539751.1"/>
    </source>
</evidence>
<comment type="caution">
    <text evidence="2">The sequence shown here is derived from an EMBL/GenBank/DDBJ whole genome shotgun (WGS) entry which is preliminary data.</text>
</comment>